<dbReference type="HOGENOM" id="CLU_744963_0_0_6"/>
<protein>
    <recommendedName>
        <fullName evidence="3">Tail fiber protein</fullName>
    </recommendedName>
</protein>
<evidence type="ECO:0000313" key="2">
    <source>
        <dbReference type="Proteomes" id="UP000013070"/>
    </source>
</evidence>
<keyword evidence="2" id="KW-1185">Reference proteome</keyword>
<dbReference type="eggNOG" id="COG5301">
    <property type="taxonomic scope" value="Bacteria"/>
</dbReference>
<gene>
    <name evidence="1" type="ORF">F969_00574</name>
</gene>
<dbReference type="EMBL" id="APPE01000031">
    <property type="protein sequence ID" value="ENV00343.1"/>
    <property type="molecule type" value="Genomic_DNA"/>
</dbReference>
<feature type="non-terminal residue" evidence="1">
    <location>
        <position position="372"/>
    </location>
</feature>
<comment type="caution">
    <text evidence="1">The sequence shown here is derived from an EMBL/GenBank/DDBJ whole genome shotgun (WGS) entry which is preliminary data.</text>
</comment>
<dbReference type="Proteomes" id="UP000013070">
    <property type="component" value="Unassembled WGS sequence"/>
</dbReference>
<name>N8WYI7_9GAMM</name>
<evidence type="ECO:0000313" key="1">
    <source>
        <dbReference type="EMBL" id="ENV00343.1"/>
    </source>
</evidence>
<evidence type="ECO:0008006" key="3">
    <source>
        <dbReference type="Google" id="ProtNLM"/>
    </source>
</evidence>
<accession>N8WYI7</accession>
<sequence length="372" mass="38271">MAINLALTLTVVGKSAFWNSKNTGVKLDITHLQFGTRNRTTTGEETVLNQPKQYTEIQNGNKIAPDQVRIMATMIGKENYNVTEIGLWSGVPDQVGSILIAYRSVPTGFIAQMVKDIDLVFTYDMVISTADIDHVNIIKDTDQSSTFALLAAHTADRNSHPFYATIDTAQTISGAKTFTNKTTFSGGLTGELTGNAATVTKLKTARTISLTGDATGSVSFDGSANVSTALTLANTGITAGTYRSLTIDAKGRATAGNDVVTGLVTSTSTTGVSNLATSNTNTYLNVTEKVGTATASVGTSAQITGAGTVTVASDTAGKITITGAQSITGNAATATKLATARTIGGVSFNGTANINLPGVNTTGNQNTTGSAA</sequence>
<reference evidence="1 2" key="1">
    <citation type="submission" date="2013-02" db="EMBL/GenBank/DDBJ databases">
        <title>The Genome Sequence of Acinetobacter sp. NIPH 899.</title>
        <authorList>
            <consortium name="The Broad Institute Genome Sequencing Platform"/>
            <consortium name="The Broad Institute Genome Sequencing Center for Infectious Disease"/>
            <person name="Cerqueira G."/>
            <person name="Feldgarden M."/>
            <person name="Courvalin P."/>
            <person name="Perichon B."/>
            <person name="Grillot-Courvalin C."/>
            <person name="Clermont D."/>
            <person name="Rocha E."/>
            <person name="Yoon E.-J."/>
            <person name="Nemec A."/>
            <person name="Walker B."/>
            <person name="Young S.K."/>
            <person name="Zeng Q."/>
            <person name="Gargeya S."/>
            <person name="Fitzgerald M."/>
            <person name="Haas B."/>
            <person name="Abouelleil A."/>
            <person name="Alvarado L."/>
            <person name="Arachchi H.M."/>
            <person name="Berlin A.M."/>
            <person name="Chapman S.B."/>
            <person name="Dewar J."/>
            <person name="Goldberg J."/>
            <person name="Griggs A."/>
            <person name="Gujja S."/>
            <person name="Hansen M."/>
            <person name="Howarth C."/>
            <person name="Imamovic A."/>
            <person name="Larimer J."/>
            <person name="McCowan C."/>
            <person name="Murphy C."/>
            <person name="Neiman D."/>
            <person name="Pearson M."/>
            <person name="Priest M."/>
            <person name="Roberts A."/>
            <person name="Saif S."/>
            <person name="Shea T."/>
            <person name="Sisk P."/>
            <person name="Sykes S."/>
            <person name="Wortman J."/>
            <person name="Nusbaum C."/>
            <person name="Birren B."/>
        </authorList>
    </citation>
    <scope>NUCLEOTIDE SEQUENCE [LARGE SCALE GENOMIC DNA]</scope>
    <source>
        <strain evidence="1 2">NIPH 899</strain>
    </source>
</reference>
<proteinExistence type="predicted"/>
<dbReference type="AlphaFoldDB" id="N8WYI7"/>
<organism evidence="1 2">
    <name type="scientific">Acinetobacter variabilis</name>
    <dbReference type="NCBI Taxonomy" id="70346"/>
    <lineage>
        <taxon>Bacteria</taxon>
        <taxon>Pseudomonadati</taxon>
        <taxon>Pseudomonadota</taxon>
        <taxon>Gammaproteobacteria</taxon>
        <taxon>Moraxellales</taxon>
        <taxon>Moraxellaceae</taxon>
        <taxon>Acinetobacter</taxon>
    </lineage>
</organism>